<gene>
    <name evidence="1" type="ORF">CR492_04815</name>
</gene>
<evidence type="ECO:0000313" key="2">
    <source>
        <dbReference type="Proteomes" id="UP000236286"/>
    </source>
</evidence>
<comment type="caution">
    <text evidence="1">The sequence shown here is derived from an EMBL/GenBank/DDBJ whole genome shotgun (WGS) entry which is preliminary data.</text>
</comment>
<reference evidence="1 2" key="1">
    <citation type="submission" date="2017-10" db="EMBL/GenBank/DDBJ databases">
        <title>Genome announcement of Methylocella silvestris TVC from permafrost.</title>
        <authorList>
            <person name="Wang J."/>
            <person name="Geng K."/>
            <person name="Ul-Haque F."/>
            <person name="Crombie A.T."/>
            <person name="Street L.E."/>
            <person name="Wookey P.A."/>
            <person name="Murrell J.C."/>
            <person name="Pratscher J."/>
        </authorList>
    </citation>
    <scope>NUCLEOTIDE SEQUENCE [LARGE SCALE GENOMIC DNA]</scope>
    <source>
        <strain evidence="1 2">TVC</strain>
    </source>
</reference>
<evidence type="ECO:0000313" key="1">
    <source>
        <dbReference type="EMBL" id="PNG27029.1"/>
    </source>
</evidence>
<accession>A0A2J7TJT5</accession>
<dbReference type="Proteomes" id="UP000236286">
    <property type="component" value="Unassembled WGS sequence"/>
</dbReference>
<sequence length="196" mass="21086">MALEIPSPGRHAAALDDELAIGAMRRALQPLSPQQLDHPPARHCAYLRATISSRNISRFDAAAREIEIIRRKAMAIPLADRPSVSAAGKIPMVSDHGANVEFGRANGRVGLQRPGGVAAAVLIKGFEGATLDPVEKRLINQFAAQYRGRQMGVDVLIEGHDEKHDHSLVGLDAHSIDLLSHTKEAARLDHIKGDAA</sequence>
<dbReference type="EMBL" id="PDZR01000003">
    <property type="protein sequence ID" value="PNG27029.1"/>
    <property type="molecule type" value="Genomic_DNA"/>
</dbReference>
<organism evidence="1 2">
    <name type="scientific">Methylocella silvestris</name>
    <dbReference type="NCBI Taxonomy" id="199596"/>
    <lineage>
        <taxon>Bacteria</taxon>
        <taxon>Pseudomonadati</taxon>
        <taxon>Pseudomonadota</taxon>
        <taxon>Alphaproteobacteria</taxon>
        <taxon>Hyphomicrobiales</taxon>
        <taxon>Beijerinckiaceae</taxon>
        <taxon>Methylocella</taxon>
    </lineage>
</organism>
<proteinExistence type="predicted"/>
<name>A0A2J7TJT5_METSI</name>
<dbReference type="AlphaFoldDB" id="A0A2J7TJT5"/>
<protein>
    <submittedName>
        <fullName evidence="1">Uncharacterized protein</fullName>
    </submittedName>
</protein>